<dbReference type="Proteomes" id="UP001165122">
    <property type="component" value="Unassembled WGS sequence"/>
</dbReference>
<dbReference type="AlphaFoldDB" id="A0A9W7AA18"/>
<organism evidence="1 2">
    <name type="scientific">Triparma laevis f. longispina</name>
    <dbReference type="NCBI Taxonomy" id="1714387"/>
    <lineage>
        <taxon>Eukaryota</taxon>
        <taxon>Sar</taxon>
        <taxon>Stramenopiles</taxon>
        <taxon>Ochrophyta</taxon>
        <taxon>Bolidophyceae</taxon>
        <taxon>Parmales</taxon>
        <taxon>Triparmaceae</taxon>
        <taxon>Triparma</taxon>
    </lineage>
</organism>
<protein>
    <submittedName>
        <fullName evidence="1">Uncharacterized protein</fullName>
    </submittedName>
</protein>
<dbReference type="OrthoDB" id="10341553at2759"/>
<evidence type="ECO:0000313" key="1">
    <source>
        <dbReference type="EMBL" id="GMH68279.1"/>
    </source>
</evidence>
<proteinExistence type="predicted"/>
<comment type="caution">
    <text evidence="1">The sequence shown here is derived from an EMBL/GenBank/DDBJ whole genome shotgun (WGS) entry which is preliminary data.</text>
</comment>
<reference evidence="2" key="1">
    <citation type="journal article" date="2023" name="Commun. Biol.">
        <title>Genome analysis of Parmales, the sister group of diatoms, reveals the evolutionary specialization of diatoms from phago-mixotrophs to photoautotrophs.</title>
        <authorList>
            <person name="Ban H."/>
            <person name="Sato S."/>
            <person name="Yoshikawa S."/>
            <person name="Yamada K."/>
            <person name="Nakamura Y."/>
            <person name="Ichinomiya M."/>
            <person name="Sato N."/>
            <person name="Blanc-Mathieu R."/>
            <person name="Endo H."/>
            <person name="Kuwata A."/>
            <person name="Ogata H."/>
        </authorList>
    </citation>
    <scope>NUCLEOTIDE SEQUENCE [LARGE SCALE GENOMIC DNA]</scope>
    <source>
        <strain evidence="2">NIES 3700</strain>
    </source>
</reference>
<evidence type="ECO:0000313" key="2">
    <source>
        <dbReference type="Proteomes" id="UP001165122"/>
    </source>
</evidence>
<accession>A0A9W7AA18</accession>
<gene>
    <name evidence="1" type="ORF">TrLO_g10154</name>
</gene>
<sequence>MDAVHWIEMSAGKAALAIFVNALAGKVYMSSTRASFKIRESLSSKGLMKAAGKMMKDEETVVASKAQLNNSEYSGLLCAALCFIHISQQGDEHVCGPDFKCDGTAAGLSGMTSQIELASGLIVLGSILHLWGQILWGPFPFQTLGGLPRYVGMFLLVPVLQVATMRNVKQFDPSYQAKFETVTVPQ</sequence>
<keyword evidence="2" id="KW-1185">Reference proteome</keyword>
<name>A0A9W7AA18_9STRA</name>
<dbReference type="EMBL" id="BRXW01000591">
    <property type="protein sequence ID" value="GMH68279.1"/>
    <property type="molecule type" value="Genomic_DNA"/>
</dbReference>